<evidence type="ECO:0000256" key="2">
    <source>
        <dbReference type="ARBA" id="ARBA00010448"/>
    </source>
</evidence>
<dbReference type="GO" id="GO:0005125">
    <property type="term" value="F:cytokine activity"/>
    <property type="evidence" value="ECO:0007669"/>
    <property type="project" value="UniProtKB-UniRule"/>
</dbReference>
<dbReference type="KEGG" id="anan:105707886"/>
<dbReference type="InterPro" id="IPR003297">
    <property type="entry name" value="IL-1RA/IL-36"/>
</dbReference>
<proteinExistence type="inferred from homology"/>
<evidence type="ECO:0000256" key="4">
    <source>
        <dbReference type="RuleBase" id="RU003753"/>
    </source>
</evidence>
<evidence type="ECO:0000313" key="6">
    <source>
        <dbReference type="Proteomes" id="UP000233020"/>
    </source>
</evidence>
<dbReference type="AlphaFoldDB" id="A0A2K5EN16"/>
<keyword evidence="6" id="KW-1185">Reference proteome</keyword>
<dbReference type="GO" id="GO:0005829">
    <property type="term" value="C:cytosol"/>
    <property type="evidence" value="ECO:0007669"/>
    <property type="project" value="Ensembl"/>
</dbReference>
<evidence type="ECO:0000256" key="3">
    <source>
        <dbReference type="ARBA" id="ARBA00022525"/>
    </source>
</evidence>
<dbReference type="InterPro" id="IPR000975">
    <property type="entry name" value="IL-1_fam"/>
</dbReference>
<dbReference type="GeneTree" id="ENSGT00950000182943"/>
<reference evidence="5" key="2">
    <citation type="submission" date="2025-09" db="UniProtKB">
        <authorList>
            <consortium name="Ensembl"/>
        </authorList>
    </citation>
    <scope>IDENTIFICATION</scope>
</reference>
<organism evidence="5 6">
    <name type="scientific">Aotus nancymaae</name>
    <name type="common">Ma's night monkey</name>
    <dbReference type="NCBI Taxonomy" id="37293"/>
    <lineage>
        <taxon>Eukaryota</taxon>
        <taxon>Metazoa</taxon>
        <taxon>Chordata</taxon>
        <taxon>Craniata</taxon>
        <taxon>Vertebrata</taxon>
        <taxon>Euteleostomi</taxon>
        <taxon>Mammalia</taxon>
        <taxon>Eutheria</taxon>
        <taxon>Euarchontoglires</taxon>
        <taxon>Primates</taxon>
        <taxon>Haplorrhini</taxon>
        <taxon>Platyrrhini</taxon>
        <taxon>Aotidae</taxon>
        <taxon>Aotus</taxon>
    </lineage>
</organism>
<comment type="similarity">
    <text evidence="2 4">Belongs to the IL-1 family.</text>
</comment>
<dbReference type="SMART" id="SM00125">
    <property type="entry name" value="IL1"/>
    <property type="match status" value="1"/>
</dbReference>
<gene>
    <name evidence="5" type="primary">IL36G</name>
</gene>
<dbReference type="Pfam" id="PF00340">
    <property type="entry name" value="IL1"/>
    <property type="match status" value="1"/>
</dbReference>
<dbReference type="CTD" id="56300"/>
<dbReference type="PRINTS" id="PR00264">
    <property type="entry name" value="INTERLEUKIN1"/>
</dbReference>
<accession>A0A2K5EN16</accession>
<dbReference type="GeneID" id="105707886"/>
<comment type="subcellular location">
    <subcellularLocation>
        <location evidence="1 4">Secreted</location>
    </subcellularLocation>
</comment>
<dbReference type="Proteomes" id="UP000233020">
    <property type="component" value="Unplaced"/>
</dbReference>
<dbReference type="PRINTS" id="PR01360">
    <property type="entry name" value="INTRLEUKIN1X"/>
</dbReference>
<dbReference type="PANTHER" id="PTHR10078:SF27">
    <property type="entry name" value="INTERLEUKIN-36 GAMMA"/>
    <property type="match status" value="1"/>
</dbReference>
<reference evidence="5" key="1">
    <citation type="submission" date="2025-08" db="UniProtKB">
        <authorList>
            <consortium name="Ensembl"/>
        </authorList>
    </citation>
    <scope>IDENTIFICATION</scope>
</reference>
<dbReference type="OMA" id="MCLFCED"/>
<dbReference type="GO" id="GO:0010628">
    <property type="term" value="P:positive regulation of gene expression"/>
    <property type="evidence" value="ECO:0007669"/>
    <property type="project" value="TreeGrafter"/>
</dbReference>
<evidence type="ECO:0000313" key="5">
    <source>
        <dbReference type="Ensembl" id="ENSANAP00000034596.1"/>
    </source>
</evidence>
<dbReference type="CDD" id="cd23300">
    <property type="entry name" value="beta-trefoil_IL36"/>
    <property type="match status" value="1"/>
</dbReference>
<dbReference type="SUPFAM" id="SSF50353">
    <property type="entry name" value="Cytokine"/>
    <property type="match status" value="1"/>
</dbReference>
<dbReference type="GO" id="GO:0071222">
    <property type="term" value="P:cellular response to lipopolysaccharide"/>
    <property type="evidence" value="ECO:0007669"/>
    <property type="project" value="TreeGrafter"/>
</dbReference>
<dbReference type="GO" id="GO:0005149">
    <property type="term" value="F:interleukin-1 receptor binding"/>
    <property type="evidence" value="ECO:0007669"/>
    <property type="project" value="UniProtKB-UniRule"/>
</dbReference>
<dbReference type="GO" id="GO:0005886">
    <property type="term" value="C:plasma membrane"/>
    <property type="evidence" value="ECO:0007669"/>
    <property type="project" value="Ensembl"/>
</dbReference>
<dbReference type="OrthoDB" id="9449069at2759"/>
<protein>
    <recommendedName>
        <fullName evidence="4">Interleukin-1</fullName>
    </recommendedName>
</protein>
<dbReference type="GO" id="GO:0002437">
    <property type="term" value="P:inflammatory response to antigenic stimulus"/>
    <property type="evidence" value="ECO:0007669"/>
    <property type="project" value="TreeGrafter"/>
</dbReference>
<dbReference type="STRING" id="37293.ENSANAP00000034596"/>
<sequence>MRGSPGHLGDEGKVTQQAALQPKTGGVNDLNQQVWTLQGQTLVSVPRSSSVTPVIVAVVTCKYPEALEQGKGDPIYLGIQNPEMCLCCEEVGGQPTLLLKEQKIMDLYDQPEPMKPFLFYRLKTGRTSTLESVAFPGWFIASSNRDQPIFLTSELGKSHNTAFELDIKD</sequence>
<dbReference type="PANTHER" id="PTHR10078">
    <property type="entry name" value="INTERLEUKIN-1 FAMILY MEMBER"/>
    <property type="match status" value="1"/>
</dbReference>
<dbReference type="Gene3D" id="2.80.10.50">
    <property type="match status" value="1"/>
</dbReference>
<name>A0A2K5EN16_AOTNA</name>
<keyword evidence="3 4" id="KW-0964">Secreted</keyword>
<evidence type="ECO:0000256" key="1">
    <source>
        <dbReference type="ARBA" id="ARBA00004613"/>
    </source>
</evidence>
<dbReference type="FunFam" id="2.80.10.50:FF:000013">
    <property type="entry name" value="Interleukin-1"/>
    <property type="match status" value="1"/>
</dbReference>
<dbReference type="GO" id="GO:0005654">
    <property type="term" value="C:nucleoplasm"/>
    <property type="evidence" value="ECO:0007669"/>
    <property type="project" value="Ensembl"/>
</dbReference>
<dbReference type="Ensembl" id="ENSANAT00000052660.1">
    <property type="protein sequence ID" value="ENSANAP00000034596.1"/>
    <property type="gene ID" value="ENSANAG00000034903.1"/>
</dbReference>
<dbReference type="GO" id="GO:0019221">
    <property type="term" value="P:cytokine-mediated signaling pathway"/>
    <property type="evidence" value="ECO:0007669"/>
    <property type="project" value="TreeGrafter"/>
</dbReference>
<dbReference type="GO" id="GO:0005615">
    <property type="term" value="C:extracellular space"/>
    <property type="evidence" value="ECO:0007669"/>
    <property type="project" value="InterPro"/>
</dbReference>
<dbReference type="InterPro" id="IPR008996">
    <property type="entry name" value="IL1/FGF"/>
</dbReference>